<protein>
    <submittedName>
        <fullName evidence="4">Helix-turn-helix transcriptional regulator</fullName>
    </submittedName>
</protein>
<dbReference type="InterPro" id="IPR057727">
    <property type="entry name" value="WCX_dom"/>
</dbReference>
<gene>
    <name evidence="4" type="ORF">ACFQ0V_04425</name>
</gene>
<accession>A0ABW3H107</accession>
<feature type="domain" description="WCX" evidence="3">
    <location>
        <begin position="294"/>
        <end position="368"/>
    </location>
</feature>
<feature type="region of interest" description="Disordered" evidence="1">
    <location>
        <begin position="64"/>
        <end position="103"/>
    </location>
</feature>
<feature type="non-terminal residue" evidence="4">
    <location>
        <position position="1"/>
    </location>
</feature>
<dbReference type="Pfam" id="PF25583">
    <property type="entry name" value="WCX"/>
    <property type="match status" value="1"/>
</dbReference>
<feature type="domain" description="WYL" evidence="2">
    <location>
        <begin position="176"/>
        <end position="259"/>
    </location>
</feature>
<evidence type="ECO:0000259" key="3">
    <source>
        <dbReference type="Pfam" id="PF25583"/>
    </source>
</evidence>
<sequence length="374" mass="44353">NTHVMNYLEWVNRHLHKNIDSTQSNRMKQKELINILIKDYGYNENISNHRKTFRRHLEKLIHHDKNHPSNNERFSKKKPKILYGSREDEIREESDDGQDTKKGKTLTNFGYAHTFQQQELRLLIDSLLFSPRIPDEERQQLIKKLESLTSEHLKKSLNLVKAKSTPHPHVQNLFENIEILEKAIRNNKKVSFHYANYTVDQHNKLQLTNRQNSHGEDRTYIINPYELVATNGKYYLICNNDPFDNVSHYRVDRMVNIEILNSSRKPEKQVQGLDKNNLAEYVEEHIYMFGGQSTTVSLRFKKYVLNEFIDWFGTKDLYFSNQTEDEVTVTVRVNEMAMRKWALQYALHVTVTSPRSLVEDIKDDLRQAMARYDL</sequence>
<evidence type="ECO:0000259" key="2">
    <source>
        <dbReference type="Pfam" id="PF13280"/>
    </source>
</evidence>
<dbReference type="Pfam" id="PF13280">
    <property type="entry name" value="WYL"/>
    <property type="match status" value="1"/>
</dbReference>
<evidence type="ECO:0000313" key="5">
    <source>
        <dbReference type="Proteomes" id="UP001596976"/>
    </source>
</evidence>
<dbReference type="PANTHER" id="PTHR34580:SF1">
    <property type="entry name" value="PROTEIN PAFC"/>
    <property type="match status" value="1"/>
</dbReference>
<name>A0ABW3H107_9BACL</name>
<dbReference type="EMBL" id="JBHTJF010000019">
    <property type="protein sequence ID" value="MFD0943012.1"/>
    <property type="molecule type" value="Genomic_DNA"/>
</dbReference>
<organism evidence="4 5">
    <name type="scientific">Savagea faecisuis</name>
    <dbReference type="NCBI Taxonomy" id="1274803"/>
    <lineage>
        <taxon>Bacteria</taxon>
        <taxon>Bacillati</taxon>
        <taxon>Bacillota</taxon>
        <taxon>Bacilli</taxon>
        <taxon>Bacillales</taxon>
        <taxon>Caryophanaceae</taxon>
        <taxon>Savagea</taxon>
    </lineage>
</organism>
<dbReference type="InterPro" id="IPR051534">
    <property type="entry name" value="CBASS_pafABC_assoc_protein"/>
</dbReference>
<dbReference type="RefSeq" id="WP_381010175.1">
    <property type="nucleotide sequence ID" value="NZ_JBHTJF010000019.1"/>
</dbReference>
<proteinExistence type="predicted"/>
<evidence type="ECO:0000313" key="4">
    <source>
        <dbReference type="EMBL" id="MFD0943012.1"/>
    </source>
</evidence>
<comment type="caution">
    <text evidence="4">The sequence shown here is derived from an EMBL/GenBank/DDBJ whole genome shotgun (WGS) entry which is preliminary data.</text>
</comment>
<dbReference type="PANTHER" id="PTHR34580">
    <property type="match status" value="1"/>
</dbReference>
<keyword evidence="5" id="KW-1185">Reference proteome</keyword>
<reference evidence="5" key="1">
    <citation type="journal article" date="2019" name="Int. J. Syst. Evol. Microbiol.">
        <title>The Global Catalogue of Microorganisms (GCM) 10K type strain sequencing project: providing services to taxonomists for standard genome sequencing and annotation.</title>
        <authorList>
            <consortium name="The Broad Institute Genomics Platform"/>
            <consortium name="The Broad Institute Genome Sequencing Center for Infectious Disease"/>
            <person name="Wu L."/>
            <person name="Ma J."/>
        </authorList>
    </citation>
    <scope>NUCLEOTIDE SEQUENCE [LARGE SCALE GENOMIC DNA]</scope>
    <source>
        <strain evidence="5">CCUG 63563</strain>
    </source>
</reference>
<evidence type="ECO:0000256" key="1">
    <source>
        <dbReference type="SAM" id="MobiDB-lite"/>
    </source>
</evidence>
<dbReference type="Proteomes" id="UP001596976">
    <property type="component" value="Unassembled WGS sequence"/>
</dbReference>
<dbReference type="PROSITE" id="PS52050">
    <property type="entry name" value="WYL"/>
    <property type="match status" value="1"/>
</dbReference>
<dbReference type="InterPro" id="IPR026881">
    <property type="entry name" value="WYL_dom"/>
</dbReference>